<sequence>MALWTRLCLSAATSTPPIRQIHDLCSDFIVICAFVDSSCTVESVANVLDAKCIDSFQLFYHHNATLSHCVDLLPADSAQKTQALVFLERYALWQKRHACELFHATEAKAALECSSVENTDKNSRRPWKQETWPLYCHQVFAMYSSTRHELDELCERTSNSEAFWEGYVTYIASPTCAEFVYYDFNGTTGLVLNGKAATSSCAPLTSTDYSTRAGADDSREATTEVVVTEQLEAIRLETHNTENHTTSARIAVETAMLGHRDAFQASEEKLRCPVRLRLTASQSNQVSSVWYAQQLPVLEGFETRFTFQITDQSRRCFEYNYVPNFSATANLSKFIKDVSEGRRVGTLVVFMDEGITTDTPILAIPINLAATLRLDSDEAFVPPCLDQYDTEMTFNFDYNEQSMLSTASHGNTLYPLFIYPNTASWAERQTYYATNQKVGLAS</sequence>
<dbReference type="Proteomes" id="UP000277300">
    <property type="component" value="Unassembled WGS sequence"/>
</dbReference>
<dbReference type="InterPro" id="IPR013320">
    <property type="entry name" value="ConA-like_dom_sf"/>
</dbReference>
<dbReference type="InterPro" id="IPR051136">
    <property type="entry name" value="Intracellular_Lectin-GPT"/>
</dbReference>
<dbReference type="Gene3D" id="2.60.120.200">
    <property type="match status" value="1"/>
</dbReference>
<evidence type="ECO:0000313" key="1">
    <source>
        <dbReference type="EMBL" id="RLN62105.1"/>
    </source>
</evidence>
<dbReference type="AlphaFoldDB" id="A0A3F2RRQ5"/>
<dbReference type="EMBL" id="MBDO02000133">
    <property type="protein sequence ID" value="RLN62105.1"/>
    <property type="molecule type" value="Genomic_DNA"/>
</dbReference>
<protein>
    <submittedName>
        <fullName evidence="1">Uncharacterized protein</fullName>
    </submittedName>
</protein>
<organism evidence="1 2">
    <name type="scientific">Phytophthora kernoviae</name>
    <dbReference type="NCBI Taxonomy" id="325452"/>
    <lineage>
        <taxon>Eukaryota</taxon>
        <taxon>Sar</taxon>
        <taxon>Stramenopiles</taxon>
        <taxon>Oomycota</taxon>
        <taxon>Peronosporomycetes</taxon>
        <taxon>Peronosporales</taxon>
        <taxon>Peronosporaceae</taxon>
        <taxon>Phytophthora</taxon>
    </lineage>
</organism>
<reference evidence="1 2" key="1">
    <citation type="submission" date="2018-07" db="EMBL/GenBank/DDBJ databases">
        <title>Genome sequencing of oomycete isolates from Chile give support for New Zealand origin for Phytophthora kernoviae and make available the first Nothophytophthora sp. genome.</title>
        <authorList>
            <person name="Studholme D.J."/>
            <person name="Sanfuentes E."/>
            <person name="Panda P."/>
            <person name="Hill R."/>
            <person name="Sambles C."/>
            <person name="Grant M."/>
            <person name="Williams N.M."/>
            <person name="Mcdougal R.L."/>
        </authorList>
    </citation>
    <scope>NUCLEOTIDE SEQUENCE [LARGE SCALE GENOMIC DNA]</scope>
    <source>
        <strain evidence="1">Chile6</strain>
    </source>
</reference>
<proteinExistence type="predicted"/>
<comment type="caution">
    <text evidence="1">The sequence shown here is derived from an EMBL/GenBank/DDBJ whole genome shotgun (WGS) entry which is preliminary data.</text>
</comment>
<dbReference type="OrthoDB" id="409136at2759"/>
<gene>
    <name evidence="1" type="ORF">BBP00_00004976</name>
</gene>
<dbReference type="PANTHER" id="PTHR12223:SF19">
    <property type="entry name" value="LEGUME LECTIN DOMAIN-CONTAINING PROTEIN"/>
    <property type="match status" value="1"/>
</dbReference>
<dbReference type="PANTHER" id="PTHR12223">
    <property type="entry name" value="VESICULAR MANNOSE-BINDING LECTIN"/>
    <property type="match status" value="1"/>
</dbReference>
<evidence type="ECO:0000313" key="2">
    <source>
        <dbReference type="Proteomes" id="UP000277300"/>
    </source>
</evidence>
<dbReference type="SUPFAM" id="SSF49899">
    <property type="entry name" value="Concanavalin A-like lectins/glucanases"/>
    <property type="match status" value="1"/>
</dbReference>
<name>A0A3F2RRQ5_9STRA</name>
<accession>A0A3F2RRQ5</accession>